<dbReference type="Gene3D" id="3.40.50.2300">
    <property type="match status" value="1"/>
</dbReference>
<dbReference type="OrthoDB" id="9652at2157"/>
<dbReference type="PROSITE" id="PS50110">
    <property type="entry name" value="RESPONSE_REGULATORY"/>
    <property type="match status" value="1"/>
</dbReference>
<dbReference type="PANTHER" id="PTHR44591:SF3">
    <property type="entry name" value="RESPONSE REGULATORY DOMAIN-CONTAINING PROTEIN"/>
    <property type="match status" value="1"/>
</dbReference>
<dbReference type="InterPro" id="IPR050595">
    <property type="entry name" value="Bact_response_regulator"/>
</dbReference>
<evidence type="ECO:0000259" key="3">
    <source>
        <dbReference type="PROSITE" id="PS50110"/>
    </source>
</evidence>
<feature type="modified residue" description="4-aspartylphosphate" evidence="2">
    <location>
        <position position="67"/>
    </location>
</feature>
<evidence type="ECO:0000313" key="5">
    <source>
        <dbReference type="Proteomes" id="UP000245934"/>
    </source>
</evidence>
<reference evidence="4 5" key="1">
    <citation type="submission" date="2018-05" db="EMBL/GenBank/DDBJ databases">
        <title>Draft genome of Methanospirillum stamsii Pt1.</title>
        <authorList>
            <person name="Dueholm M.S."/>
            <person name="Nielsen P.H."/>
            <person name="Bakmann L.F."/>
            <person name="Otzen D.E."/>
        </authorList>
    </citation>
    <scope>NUCLEOTIDE SEQUENCE [LARGE SCALE GENOMIC DNA]</scope>
    <source>
        <strain evidence="4 5">Pt1</strain>
    </source>
</reference>
<dbReference type="Pfam" id="PF00072">
    <property type="entry name" value="Response_reg"/>
    <property type="match status" value="1"/>
</dbReference>
<evidence type="ECO:0000256" key="1">
    <source>
        <dbReference type="ARBA" id="ARBA00022553"/>
    </source>
</evidence>
<dbReference type="SUPFAM" id="SSF52172">
    <property type="entry name" value="CheY-like"/>
    <property type="match status" value="1"/>
</dbReference>
<dbReference type="AlphaFoldDB" id="A0A2V2N5R4"/>
<feature type="domain" description="Response regulatory" evidence="3">
    <location>
        <begin position="16"/>
        <end position="134"/>
    </location>
</feature>
<accession>A0A2V2N5R4</accession>
<sequence length="223" mass="25868">MRISEYALEVGIIQKKILLIDDELIFIESITKALKSCSRQWHFAAVDNPADGIMHLKRESYDLVLLDIIMDPVDGWDTLARIRNLPNGVDIPVILFSVKNLQLDEIIRYGNYLSGFIKKPFVDAELCETLTEFFSWYDLLISNAKAAKTQGVPDDICARWVRVVRQIHAYSRLLEFVSPYCIPDSVLSDEECKEKRMKQINQIIDDRIKERDRLKILYPVFSL</sequence>
<dbReference type="EMBL" id="QGMZ01000010">
    <property type="protein sequence ID" value="PWR75434.1"/>
    <property type="molecule type" value="Genomic_DNA"/>
</dbReference>
<proteinExistence type="predicted"/>
<dbReference type="SMART" id="SM00448">
    <property type="entry name" value="REC"/>
    <property type="match status" value="1"/>
</dbReference>
<dbReference type="CDD" id="cd00156">
    <property type="entry name" value="REC"/>
    <property type="match status" value="1"/>
</dbReference>
<dbReference type="PANTHER" id="PTHR44591">
    <property type="entry name" value="STRESS RESPONSE REGULATOR PROTEIN 1"/>
    <property type="match status" value="1"/>
</dbReference>
<evidence type="ECO:0000313" key="4">
    <source>
        <dbReference type="EMBL" id="PWR75434.1"/>
    </source>
</evidence>
<dbReference type="GO" id="GO:0000160">
    <property type="term" value="P:phosphorelay signal transduction system"/>
    <property type="evidence" value="ECO:0007669"/>
    <property type="project" value="InterPro"/>
</dbReference>
<keyword evidence="1 2" id="KW-0597">Phosphoprotein</keyword>
<dbReference type="InterPro" id="IPR001789">
    <property type="entry name" value="Sig_transdc_resp-reg_receiver"/>
</dbReference>
<dbReference type="Proteomes" id="UP000245934">
    <property type="component" value="Unassembled WGS sequence"/>
</dbReference>
<dbReference type="InterPro" id="IPR011006">
    <property type="entry name" value="CheY-like_superfamily"/>
</dbReference>
<gene>
    <name evidence="4" type="ORF">DLD82_04670</name>
</gene>
<keyword evidence="5" id="KW-1185">Reference proteome</keyword>
<evidence type="ECO:0000256" key="2">
    <source>
        <dbReference type="PROSITE-ProRule" id="PRU00169"/>
    </source>
</evidence>
<comment type="caution">
    <text evidence="4">The sequence shown here is derived from an EMBL/GenBank/DDBJ whole genome shotgun (WGS) entry which is preliminary data.</text>
</comment>
<protein>
    <recommendedName>
        <fullName evidence="3">Response regulatory domain-containing protein</fullName>
    </recommendedName>
</protein>
<name>A0A2V2N5R4_9EURY</name>
<organism evidence="4 5">
    <name type="scientific">Methanospirillum stamsii</name>
    <dbReference type="NCBI Taxonomy" id="1277351"/>
    <lineage>
        <taxon>Archaea</taxon>
        <taxon>Methanobacteriati</taxon>
        <taxon>Methanobacteriota</taxon>
        <taxon>Stenosarchaea group</taxon>
        <taxon>Methanomicrobia</taxon>
        <taxon>Methanomicrobiales</taxon>
        <taxon>Methanospirillaceae</taxon>
        <taxon>Methanospirillum</taxon>
    </lineage>
</organism>